<organism evidence="1 2">
    <name type="scientific">Lentithecium fluviatile CBS 122367</name>
    <dbReference type="NCBI Taxonomy" id="1168545"/>
    <lineage>
        <taxon>Eukaryota</taxon>
        <taxon>Fungi</taxon>
        <taxon>Dikarya</taxon>
        <taxon>Ascomycota</taxon>
        <taxon>Pezizomycotina</taxon>
        <taxon>Dothideomycetes</taxon>
        <taxon>Pleosporomycetidae</taxon>
        <taxon>Pleosporales</taxon>
        <taxon>Massarineae</taxon>
        <taxon>Lentitheciaceae</taxon>
        <taxon>Lentithecium</taxon>
    </lineage>
</organism>
<evidence type="ECO:0000313" key="2">
    <source>
        <dbReference type="Proteomes" id="UP000799291"/>
    </source>
</evidence>
<gene>
    <name evidence="1" type="ORF">K458DRAFT_282015</name>
</gene>
<dbReference type="EMBL" id="MU005630">
    <property type="protein sequence ID" value="KAF2676776.1"/>
    <property type="molecule type" value="Genomic_DNA"/>
</dbReference>
<accession>A0A6G1IEY0</accession>
<keyword evidence="2" id="KW-1185">Reference proteome</keyword>
<reference evidence="1" key="1">
    <citation type="journal article" date="2020" name="Stud. Mycol.">
        <title>101 Dothideomycetes genomes: a test case for predicting lifestyles and emergence of pathogens.</title>
        <authorList>
            <person name="Haridas S."/>
            <person name="Albert R."/>
            <person name="Binder M."/>
            <person name="Bloem J."/>
            <person name="Labutti K."/>
            <person name="Salamov A."/>
            <person name="Andreopoulos B."/>
            <person name="Baker S."/>
            <person name="Barry K."/>
            <person name="Bills G."/>
            <person name="Bluhm B."/>
            <person name="Cannon C."/>
            <person name="Castanera R."/>
            <person name="Culley D."/>
            <person name="Daum C."/>
            <person name="Ezra D."/>
            <person name="Gonzalez J."/>
            <person name="Henrissat B."/>
            <person name="Kuo A."/>
            <person name="Liang C."/>
            <person name="Lipzen A."/>
            <person name="Lutzoni F."/>
            <person name="Magnuson J."/>
            <person name="Mondo S."/>
            <person name="Nolan M."/>
            <person name="Ohm R."/>
            <person name="Pangilinan J."/>
            <person name="Park H.-J."/>
            <person name="Ramirez L."/>
            <person name="Alfaro M."/>
            <person name="Sun H."/>
            <person name="Tritt A."/>
            <person name="Yoshinaga Y."/>
            <person name="Zwiers L.-H."/>
            <person name="Turgeon B."/>
            <person name="Goodwin S."/>
            <person name="Spatafora J."/>
            <person name="Crous P."/>
            <person name="Grigoriev I."/>
        </authorList>
    </citation>
    <scope>NUCLEOTIDE SEQUENCE</scope>
    <source>
        <strain evidence="1">CBS 122367</strain>
    </source>
</reference>
<protein>
    <submittedName>
        <fullName evidence="1">Uncharacterized protein</fullName>
    </submittedName>
</protein>
<dbReference type="AlphaFoldDB" id="A0A6G1IEY0"/>
<dbReference type="OrthoDB" id="3788479at2759"/>
<dbReference type="Proteomes" id="UP000799291">
    <property type="component" value="Unassembled WGS sequence"/>
</dbReference>
<feature type="non-terminal residue" evidence="1">
    <location>
        <position position="1"/>
    </location>
</feature>
<evidence type="ECO:0000313" key="1">
    <source>
        <dbReference type="EMBL" id="KAF2676776.1"/>
    </source>
</evidence>
<feature type="non-terminal residue" evidence="1">
    <location>
        <position position="149"/>
    </location>
</feature>
<name>A0A6G1IEY0_9PLEO</name>
<sequence>ICIVHFSKGIISLDSVWDIIYGLLVSSSPSWSTSILRIIWFSSEIDGWRWEVVYWTFVARRLTYLLPKYYGNDVKALIEEYKYAYPYFRSCVNTISGAIVYSALWPKGCPWHDALLMLGIISSFIEYGYLAWLNHAHLQKIGKTVGQDS</sequence>
<proteinExistence type="predicted"/>